<keyword evidence="1" id="KW-0732">Signal</keyword>
<keyword evidence="4" id="KW-1185">Reference proteome</keyword>
<feature type="signal peptide" evidence="1">
    <location>
        <begin position="1"/>
        <end position="20"/>
    </location>
</feature>
<dbReference type="Pfam" id="PF04264">
    <property type="entry name" value="YceI"/>
    <property type="match status" value="1"/>
</dbReference>
<reference evidence="3" key="1">
    <citation type="journal article" date="2014" name="Int. J. Syst. Evol. Microbiol.">
        <title>Complete genome sequence of Corynebacterium casei LMG S-19264T (=DSM 44701T), isolated from a smear-ripened cheese.</title>
        <authorList>
            <consortium name="US DOE Joint Genome Institute (JGI-PGF)"/>
            <person name="Walter F."/>
            <person name="Albersmeier A."/>
            <person name="Kalinowski J."/>
            <person name="Ruckert C."/>
        </authorList>
    </citation>
    <scope>NUCLEOTIDE SEQUENCE</scope>
    <source>
        <strain evidence="3">CGMCC 1.15343</strain>
    </source>
</reference>
<dbReference type="InterPro" id="IPR007372">
    <property type="entry name" value="Lipid/polyisoprenoid-bd_YceI"/>
</dbReference>
<name>A0A916UEP8_9SPHI</name>
<dbReference type="SUPFAM" id="SSF101874">
    <property type="entry name" value="YceI-like"/>
    <property type="match status" value="1"/>
</dbReference>
<comment type="caution">
    <text evidence="3">The sequence shown here is derived from an EMBL/GenBank/DDBJ whole genome shotgun (WGS) entry which is preliminary data.</text>
</comment>
<organism evidence="3 4">
    <name type="scientific">Pedobacter quisquiliarum</name>
    <dbReference type="NCBI Taxonomy" id="1834438"/>
    <lineage>
        <taxon>Bacteria</taxon>
        <taxon>Pseudomonadati</taxon>
        <taxon>Bacteroidota</taxon>
        <taxon>Sphingobacteriia</taxon>
        <taxon>Sphingobacteriales</taxon>
        <taxon>Sphingobacteriaceae</taxon>
        <taxon>Pedobacter</taxon>
    </lineage>
</organism>
<protein>
    <recommendedName>
        <fullName evidence="2">Lipid/polyisoprenoid-binding YceI-like domain-containing protein</fullName>
    </recommendedName>
</protein>
<dbReference type="EMBL" id="BMIL01000007">
    <property type="protein sequence ID" value="GGC69183.1"/>
    <property type="molecule type" value="Genomic_DNA"/>
</dbReference>
<dbReference type="AlphaFoldDB" id="A0A916UEP8"/>
<feature type="chain" id="PRO_5037435556" description="Lipid/polyisoprenoid-binding YceI-like domain-containing protein" evidence="1">
    <location>
        <begin position="21"/>
        <end position="182"/>
    </location>
</feature>
<evidence type="ECO:0000313" key="4">
    <source>
        <dbReference type="Proteomes" id="UP000651668"/>
    </source>
</evidence>
<dbReference type="Gene3D" id="2.40.128.110">
    <property type="entry name" value="Lipid/polyisoprenoid-binding, YceI-like"/>
    <property type="match status" value="1"/>
</dbReference>
<dbReference type="PANTHER" id="PTHR34406">
    <property type="entry name" value="PROTEIN YCEI"/>
    <property type="match status" value="1"/>
</dbReference>
<dbReference type="InterPro" id="IPR036761">
    <property type="entry name" value="TTHA0802/YceI-like_sf"/>
</dbReference>
<feature type="domain" description="Lipid/polyisoprenoid-binding YceI-like" evidence="2">
    <location>
        <begin position="40"/>
        <end position="175"/>
    </location>
</feature>
<dbReference type="RefSeq" id="WP_188627072.1">
    <property type="nucleotide sequence ID" value="NZ_BMIL01000007.1"/>
</dbReference>
<evidence type="ECO:0000313" key="3">
    <source>
        <dbReference type="EMBL" id="GGC69183.1"/>
    </source>
</evidence>
<dbReference type="PANTHER" id="PTHR34406:SF1">
    <property type="entry name" value="PROTEIN YCEI"/>
    <property type="match status" value="1"/>
</dbReference>
<evidence type="ECO:0000259" key="2">
    <source>
        <dbReference type="Pfam" id="PF04264"/>
    </source>
</evidence>
<accession>A0A916UEP8</accession>
<dbReference type="Proteomes" id="UP000651668">
    <property type="component" value="Unassembled WGS sequence"/>
</dbReference>
<sequence>MKLIPIIIILLVMCHDPLSAQNILISNKAAVSFFSSTIVEDIEGKSVMGSSAIDAKTGDIVFKVPNTSFQFKKKLMQEHFNENYMESEKYPTSEFKGKLDRPIDLNANGSYKVNVIGKLTVHGVSKDYRTTADISVNNGAVTAKSVFKVRVADHNIKIPTLVFKNIAELVEVRIQALYQPKK</sequence>
<reference evidence="3" key="2">
    <citation type="submission" date="2020-09" db="EMBL/GenBank/DDBJ databases">
        <authorList>
            <person name="Sun Q."/>
            <person name="Zhou Y."/>
        </authorList>
    </citation>
    <scope>NUCLEOTIDE SEQUENCE</scope>
    <source>
        <strain evidence="3">CGMCC 1.15343</strain>
    </source>
</reference>
<evidence type="ECO:0000256" key="1">
    <source>
        <dbReference type="SAM" id="SignalP"/>
    </source>
</evidence>
<proteinExistence type="predicted"/>
<gene>
    <name evidence="3" type="ORF">GCM10011387_23250</name>
</gene>